<dbReference type="Pfam" id="PF00149">
    <property type="entry name" value="Metallophos"/>
    <property type="match status" value="1"/>
</dbReference>
<dbReference type="GO" id="GO:0005737">
    <property type="term" value="C:cytoplasm"/>
    <property type="evidence" value="ECO:0007669"/>
    <property type="project" value="TreeGrafter"/>
</dbReference>
<evidence type="ECO:0000313" key="2">
    <source>
        <dbReference type="EMBL" id="CAK7922852.1"/>
    </source>
</evidence>
<organism evidence="2 3">
    <name type="scientific">Peronospora matthiolae</name>
    <dbReference type="NCBI Taxonomy" id="2874970"/>
    <lineage>
        <taxon>Eukaryota</taxon>
        <taxon>Sar</taxon>
        <taxon>Stramenopiles</taxon>
        <taxon>Oomycota</taxon>
        <taxon>Peronosporomycetes</taxon>
        <taxon>Peronosporales</taxon>
        <taxon>Peronosporaceae</taxon>
        <taxon>Peronospora</taxon>
    </lineage>
</organism>
<reference evidence="2" key="1">
    <citation type="submission" date="2024-01" db="EMBL/GenBank/DDBJ databases">
        <authorList>
            <person name="Webb A."/>
        </authorList>
    </citation>
    <scope>NUCLEOTIDE SEQUENCE</scope>
    <source>
        <strain evidence="2">Pm1</strain>
    </source>
</reference>
<sequence length="267" mass="29510">MTSARAHPDVALPLIMHHVASDVSASTRVLVVGDVHGCFDELQLLLQACHFSPLRDRLVFVGDLVNKGPKSLDVVRFVQSSGSLCVRGNHEDAALSAYYKWVRAGCSPRTAKYSYVEHLEARDVAFLEQLPFSLSLPNHGNVVVVHAGVVPEVELKDQRPVDMYKMRGVQRVQAADGGGKTWVALEKEKFKSEDGREVERWAKVWNGPRHVYFGHAAAVGLQQERFATGLDTGCCYGRQLTACILPTNELVQVDALKQYEVVSGDKK</sequence>
<dbReference type="Gene3D" id="3.60.21.10">
    <property type="match status" value="1"/>
</dbReference>
<dbReference type="InterPro" id="IPR050126">
    <property type="entry name" value="Ap4A_hydrolase"/>
</dbReference>
<dbReference type="GO" id="GO:0006798">
    <property type="term" value="P:polyphosphate catabolic process"/>
    <property type="evidence" value="ECO:0007669"/>
    <property type="project" value="TreeGrafter"/>
</dbReference>
<dbReference type="PANTHER" id="PTHR42850:SF4">
    <property type="entry name" value="ZINC-DEPENDENT ENDOPOLYPHOSPHATASE"/>
    <property type="match status" value="1"/>
</dbReference>
<name>A0AAV1TP42_9STRA</name>
<dbReference type="PANTHER" id="PTHR42850">
    <property type="entry name" value="METALLOPHOSPHOESTERASE"/>
    <property type="match status" value="1"/>
</dbReference>
<protein>
    <recommendedName>
        <fullName evidence="1">Calcineurin-like phosphoesterase domain-containing protein</fullName>
    </recommendedName>
</protein>
<dbReference type="GO" id="GO:0016791">
    <property type="term" value="F:phosphatase activity"/>
    <property type="evidence" value="ECO:0007669"/>
    <property type="project" value="TreeGrafter"/>
</dbReference>
<dbReference type="AlphaFoldDB" id="A0AAV1TP42"/>
<dbReference type="EMBL" id="CAKLBY020000066">
    <property type="protein sequence ID" value="CAK7922852.1"/>
    <property type="molecule type" value="Genomic_DNA"/>
</dbReference>
<feature type="domain" description="Calcineurin-like phosphoesterase" evidence="1">
    <location>
        <begin position="28"/>
        <end position="216"/>
    </location>
</feature>
<accession>A0AAV1TP42</accession>
<gene>
    <name evidence="2" type="ORF">PM001_LOCUS8023</name>
</gene>
<dbReference type="InterPro" id="IPR004843">
    <property type="entry name" value="Calcineurin-like_PHP"/>
</dbReference>
<dbReference type="GO" id="GO:0000298">
    <property type="term" value="F:endopolyphosphatase activity"/>
    <property type="evidence" value="ECO:0007669"/>
    <property type="project" value="TreeGrafter"/>
</dbReference>
<dbReference type="CDD" id="cd00144">
    <property type="entry name" value="MPP_PPP_family"/>
    <property type="match status" value="1"/>
</dbReference>
<proteinExistence type="predicted"/>
<evidence type="ECO:0000313" key="3">
    <source>
        <dbReference type="Proteomes" id="UP001162060"/>
    </source>
</evidence>
<dbReference type="SUPFAM" id="SSF56300">
    <property type="entry name" value="Metallo-dependent phosphatases"/>
    <property type="match status" value="1"/>
</dbReference>
<dbReference type="Proteomes" id="UP001162060">
    <property type="component" value="Unassembled WGS sequence"/>
</dbReference>
<evidence type="ECO:0000259" key="1">
    <source>
        <dbReference type="Pfam" id="PF00149"/>
    </source>
</evidence>
<comment type="caution">
    <text evidence="2">The sequence shown here is derived from an EMBL/GenBank/DDBJ whole genome shotgun (WGS) entry which is preliminary data.</text>
</comment>
<dbReference type="InterPro" id="IPR029052">
    <property type="entry name" value="Metallo-depent_PP-like"/>
</dbReference>